<dbReference type="AlphaFoldDB" id="A0A7J0DK10"/>
<name>A0A7J0DK10_9ERIC</name>
<protein>
    <submittedName>
        <fullName evidence="2">Uncharacterized protein</fullName>
    </submittedName>
</protein>
<evidence type="ECO:0000313" key="3">
    <source>
        <dbReference type="Proteomes" id="UP000585474"/>
    </source>
</evidence>
<accession>A0A7J0DK10</accession>
<sequence>MSVTVQMPAPSHRRDREDGDPFLDSRTRNHIFSCGYICLVAEKTGESGVIK</sequence>
<dbReference type="Proteomes" id="UP000585474">
    <property type="component" value="Unassembled WGS sequence"/>
</dbReference>
<feature type="compositionally biased region" description="Basic and acidic residues" evidence="1">
    <location>
        <begin position="12"/>
        <end position="24"/>
    </location>
</feature>
<keyword evidence="3" id="KW-1185">Reference proteome</keyword>
<comment type="caution">
    <text evidence="2">The sequence shown here is derived from an EMBL/GenBank/DDBJ whole genome shotgun (WGS) entry which is preliminary data.</text>
</comment>
<reference evidence="3" key="1">
    <citation type="submission" date="2019-07" db="EMBL/GenBank/DDBJ databases">
        <title>De Novo Assembly of kiwifruit Actinidia rufa.</title>
        <authorList>
            <person name="Sugita-Konishi S."/>
            <person name="Sato K."/>
            <person name="Mori E."/>
            <person name="Abe Y."/>
            <person name="Kisaki G."/>
            <person name="Hamano K."/>
            <person name="Suezawa K."/>
            <person name="Otani M."/>
            <person name="Fukuda T."/>
            <person name="Manabe T."/>
            <person name="Gomi K."/>
            <person name="Tabuchi M."/>
            <person name="Akimitsu K."/>
            <person name="Kataoka I."/>
        </authorList>
    </citation>
    <scope>NUCLEOTIDE SEQUENCE [LARGE SCALE GENOMIC DNA]</scope>
    <source>
        <strain evidence="3">cv. Fuchu</strain>
    </source>
</reference>
<evidence type="ECO:0000313" key="2">
    <source>
        <dbReference type="EMBL" id="GFS36720.1"/>
    </source>
</evidence>
<feature type="region of interest" description="Disordered" evidence="1">
    <location>
        <begin position="1"/>
        <end position="24"/>
    </location>
</feature>
<organism evidence="2 3">
    <name type="scientific">Actinidia rufa</name>
    <dbReference type="NCBI Taxonomy" id="165716"/>
    <lineage>
        <taxon>Eukaryota</taxon>
        <taxon>Viridiplantae</taxon>
        <taxon>Streptophyta</taxon>
        <taxon>Embryophyta</taxon>
        <taxon>Tracheophyta</taxon>
        <taxon>Spermatophyta</taxon>
        <taxon>Magnoliopsida</taxon>
        <taxon>eudicotyledons</taxon>
        <taxon>Gunneridae</taxon>
        <taxon>Pentapetalae</taxon>
        <taxon>asterids</taxon>
        <taxon>Ericales</taxon>
        <taxon>Actinidiaceae</taxon>
        <taxon>Actinidia</taxon>
    </lineage>
</organism>
<gene>
    <name evidence="2" type="ORF">Acr_00g0047670</name>
</gene>
<dbReference type="EMBL" id="BJWL01000260">
    <property type="protein sequence ID" value="GFS36720.1"/>
    <property type="molecule type" value="Genomic_DNA"/>
</dbReference>
<evidence type="ECO:0000256" key="1">
    <source>
        <dbReference type="SAM" id="MobiDB-lite"/>
    </source>
</evidence>
<proteinExistence type="predicted"/>